<evidence type="ECO:0000313" key="1">
    <source>
        <dbReference type="EMBL" id="BBX74517.1"/>
    </source>
</evidence>
<dbReference type="EMBL" id="AP022575">
    <property type="protein sequence ID" value="BBX74517.1"/>
    <property type="molecule type" value="Genomic_DNA"/>
</dbReference>
<sequence>MRRTSSTLTINASAPDTGAVYLTAVLCCEHAEITAAVHHTMTATRLAPAMAASLTARRPTRPARGSTALRRVGAPTRRVDAMVNILRAP</sequence>
<proteinExistence type="predicted"/>
<dbReference type="KEGG" id="mshj:MSHI_24230"/>
<keyword evidence="2" id="KW-1185">Reference proteome</keyword>
<dbReference type="AlphaFoldDB" id="A0A7I7MRR4"/>
<evidence type="ECO:0000313" key="2">
    <source>
        <dbReference type="Proteomes" id="UP000467236"/>
    </source>
</evidence>
<dbReference type="Proteomes" id="UP000467236">
    <property type="component" value="Chromosome"/>
</dbReference>
<protein>
    <submittedName>
        <fullName evidence="1">Uncharacterized protein</fullName>
    </submittedName>
</protein>
<organism evidence="1 2">
    <name type="scientific">Mycobacterium shinjukuense</name>
    <dbReference type="NCBI Taxonomy" id="398694"/>
    <lineage>
        <taxon>Bacteria</taxon>
        <taxon>Bacillati</taxon>
        <taxon>Actinomycetota</taxon>
        <taxon>Actinomycetes</taxon>
        <taxon>Mycobacteriales</taxon>
        <taxon>Mycobacteriaceae</taxon>
        <taxon>Mycobacterium</taxon>
    </lineage>
</organism>
<reference evidence="1 2" key="1">
    <citation type="journal article" date="2019" name="Emerg. Microbes Infect.">
        <title>Comprehensive subspecies identification of 175 nontuberculous mycobacteria species based on 7547 genomic profiles.</title>
        <authorList>
            <person name="Matsumoto Y."/>
            <person name="Kinjo T."/>
            <person name="Motooka D."/>
            <person name="Nabeya D."/>
            <person name="Jung N."/>
            <person name="Uechi K."/>
            <person name="Horii T."/>
            <person name="Iida T."/>
            <person name="Fujita J."/>
            <person name="Nakamura S."/>
        </authorList>
    </citation>
    <scope>NUCLEOTIDE SEQUENCE [LARGE SCALE GENOMIC DNA]</scope>
    <source>
        <strain evidence="1 2">JCM 14233</strain>
    </source>
</reference>
<name>A0A7I7MRR4_9MYCO</name>
<gene>
    <name evidence="1" type="ORF">MSHI_24230</name>
</gene>
<accession>A0A7I7MRR4</accession>